<accession>L7Y504</accession>
<gene>
    <name evidence="3" type="ORF">LBA_00703</name>
</gene>
<evidence type="ECO:0000313" key="4">
    <source>
        <dbReference type="Proteomes" id="UP000236749"/>
    </source>
</evidence>
<name>L7Y504_9VIRU</name>
<protein>
    <submittedName>
        <fullName evidence="3">Putative hydrolase</fullName>
    </submittedName>
</protein>
<feature type="coiled-coil region" evidence="1">
    <location>
        <begin position="512"/>
        <end position="594"/>
    </location>
</feature>
<reference evidence="3 4" key="1">
    <citation type="journal article" date="2013" name="Clin. Infect. Dis.">
        <title>First isolation of Mimivirus in a patient with pneumonia.</title>
        <authorList>
            <person name="Saadi H."/>
            <person name="Pagnier I."/>
            <person name="Colson P."/>
            <person name="Cherif J.K."/>
            <person name="Beji M."/>
            <person name="Boughalmi M."/>
            <person name="Azza S."/>
            <person name="Armstrong N."/>
            <person name="Robert C."/>
            <person name="Fournous G."/>
            <person name="La Scola B."/>
            <person name="Raoult D."/>
        </authorList>
    </citation>
    <scope>NUCLEOTIDE SEQUENCE [LARGE SCALE GENOMIC DNA]</scope>
    <source>
        <strain evidence="3">LBA111</strain>
    </source>
</reference>
<keyword evidence="3" id="KW-0378">Hydrolase</keyword>
<dbReference type="InterPro" id="IPR029052">
    <property type="entry name" value="Metallo-depent_PP-like"/>
</dbReference>
<dbReference type="InterPro" id="IPR038729">
    <property type="entry name" value="Rad50/SbcC_AAA"/>
</dbReference>
<dbReference type="SUPFAM" id="SSF56300">
    <property type="entry name" value="Metallo-dependent phosphatases"/>
    <property type="match status" value="1"/>
</dbReference>
<dbReference type="GO" id="GO:0016887">
    <property type="term" value="F:ATP hydrolysis activity"/>
    <property type="evidence" value="ECO:0007669"/>
    <property type="project" value="InterPro"/>
</dbReference>
<evidence type="ECO:0000256" key="1">
    <source>
        <dbReference type="SAM" id="Coils"/>
    </source>
</evidence>
<dbReference type="Proteomes" id="UP000236749">
    <property type="component" value="Segment"/>
</dbReference>
<evidence type="ECO:0000313" key="3">
    <source>
        <dbReference type="EMBL" id="AGD92621.1"/>
    </source>
</evidence>
<feature type="coiled-coil region" evidence="1">
    <location>
        <begin position="827"/>
        <end position="868"/>
    </location>
</feature>
<organism evidence="3 4">
    <name type="scientific">Megavirus lba</name>
    <dbReference type="NCBI Taxonomy" id="1235314"/>
    <lineage>
        <taxon>Viruses</taxon>
        <taxon>Varidnaviria</taxon>
        <taxon>Bamfordvirae</taxon>
        <taxon>Nucleocytoviricota</taxon>
        <taxon>Megaviricetes</taxon>
        <taxon>Imitervirales</taxon>
        <taxon>Mimiviridae</taxon>
        <taxon>Megamimivirinae</taxon>
        <taxon>Megavirus</taxon>
        <taxon>Megavirus chilense</taxon>
    </lineage>
</organism>
<dbReference type="GO" id="GO:0006302">
    <property type="term" value="P:double-strand break repair"/>
    <property type="evidence" value="ECO:0007669"/>
    <property type="project" value="InterPro"/>
</dbReference>
<dbReference type="InterPro" id="IPR027417">
    <property type="entry name" value="P-loop_NTPase"/>
</dbReference>
<dbReference type="PANTHER" id="PTHR32114">
    <property type="entry name" value="ABC TRANSPORTER ABCH.3"/>
    <property type="match status" value="1"/>
</dbReference>
<dbReference type="Gene3D" id="3.60.21.10">
    <property type="match status" value="1"/>
</dbReference>
<dbReference type="Pfam" id="PF13476">
    <property type="entry name" value="AAA_23"/>
    <property type="match status" value="1"/>
</dbReference>
<dbReference type="PANTHER" id="PTHR32114:SF2">
    <property type="entry name" value="ABC TRANSPORTER ABCH.3"/>
    <property type="match status" value="1"/>
</dbReference>
<dbReference type="EMBL" id="JX885207">
    <property type="protein sequence ID" value="AGD92621.1"/>
    <property type="molecule type" value="Genomic_DNA"/>
</dbReference>
<dbReference type="Gene3D" id="3.40.50.300">
    <property type="entry name" value="P-loop containing nucleotide triphosphate hydrolases"/>
    <property type="match status" value="2"/>
</dbReference>
<dbReference type="SUPFAM" id="SSF52540">
    <property type="entry name" value="P-loop containing nucleoside triphosphate hydrolases"/>
    <property type="match status" value="1"/>
</dbReference>
<keyword evidence="1" id="KW-0175">Coiled coil</keyword>
<feature type="domain" description="Rad50/SbcC-type AAA" evidence="2">
    <location>
        <begin position="228"/>
        <end position="446"/>
    </location>
</feature>
<sequence>MYHGPVHNAKTDVGYRMNNEQLLAEDFIGYDYVMLGDIHKYQYMNDEKTIAYAGSLIQQSYGETLNKHGVLKWDLTDKKSEYLEVKNDYGFCTIKIIDGKMIETDIPKKPRIRFILENTNQIEYQEVVKELEKKYLIQEIVKESNFKTKAHNNSPTQKTIKNKTSAYATQEVIIRKHLEKKQLDDVSIKNITELHKKIYQKILSRKKDQVADVMHNAIKNQKWKLLELNFSNTLSYGKDNVIDFRKYDANKIIGIVAPNHYGKSAILDIILFCLFDKCSRGERRDILNKNENSMYCSLLLSIGSQEYLIERLGYRNKNGLTVKIDVNFYIMEKDKKGKTVKKNLNGLDKNDTNNKISELIGDYNDYLTTCFCLQQGKSLNFADMTQLQKKEYLNEILKLNVFQDCHDYARDKLKELTGKLKLLEQKVGQKSLQEMKENIGLLSKDINNLVLQKNNIQQNLITLIDLCLEQNIKPSLTIYGELSHYDLTNRENIIQIQQKLKKIINNTFDVDIDILNKTLIENQNKLNELDDKNITESQNKMHELIAKKEDLLKNIITIPDDFNKEQIKDLIDQKIELNNKISTINKVLENHKDKHLSDKMSRIDELKILISNFRKSLKVVSNNPLDELEKENEKISIKSKELDKVTEFIIDNKLDKYNKRELEIISDQKNNFIKLLQKLNEFKSYETGLSQKNDDIVKKFNKNINKIINKYTNWIQDTKVYLESPESIQPDIINIKREYHDSRQNILDKSINLFNFYHNKDIMNKIDIAQRELDTLSEFSGTKHEVDNLIREKNIYLENIKMIDKNIELHQQYIINYENNTSNQMVIDTINKEIESLKNNCDEHQKKISDIKKKISEAKNILSNNQEKINLKNRAMIEYQFLKKYMLDFLSYELKNEIIDKWSEKKTRLQKNIDELNREIDKKQAEIDIYKREIEQYLLHRKEYDEISLESNLFQLYVQIMNYNGLPYEMLKTYLPMIESDVNQILHSMVNFSIEFTYYDEEKIKDQKIKQLKSNMGSIDVNICYHDVKPYNVQLASGFERFIIGLAIRMTLCQISLTSKPNFLIIDEGWSCLDSENLNNVGAIMNYIKTQYEHVIIISHLEELKNQADYVINIDKMDNYSYIRDNQKLSKKTKN</sequence>
<feature type="coiled-coil region" evidence="1">
    <location>
        <begin position="406"/>
        <end position="452"/>
    </location>
</feature>
<evidence type="ECO:0000259" key="2">
    <source>
        <dbReference type="Pfam" id="PF13476"/>
    </source>
</evidence>
<proteinExistence type="predicted"/>
<feature type="coiled-coil region" evidence="1">
    <location>
        <begin position="899"/>
        <end position="940"/>
    </location>
</feature>